<feature type="compositionally biased region" description="Low complexity" evidence="1">
    <location>
        <begin position="237"/>
        <end position="250"/>
    </location>
</feature>
<dbReference type="Proteomes" id="UP000799766">
    <property type="component" value="Unassembled WGS sequence"/>
</dbReference>
<keyword evidence="3" id="KW-1185">Reference proteome</keyword>
<name>A0A6A6NTE2_9PEZI</name>
<evidence type="ECO:0000313" key="2">
    <source>
        <dbReference type="EMBL" id="KAF2455035.1"/>
    </source>
</evidence>
<accession>A0A6A6NTE2</accession>
<evidence type="ECO:0000313" key="3">
    <source>
        <dbReference type="Proteomes" id="UP000799766"/>
    </source>
</evidence>
<feature type="compositionally biased region" description="Polar residues" evidence="1">
    <location>
        <begin position="263"/>
        <end position="272"/>
    </location>
</feature>
<proteinExistence type="predicted"/>
<dbReference type="EMBL" id="MU001688">
    <property type="protein sequence ID" value="KAF2455035.1"/>
    <property type="molecule type" value="Genomic_DNA"/>
</dbReference>
<gene>
    <name evidence="2" type="ORF">BDY21DRAFT_77439</name>
</gene>
<organism evidence="2 3">
    <name type="scientific">Lineolata rhizophorae</name>
    <dbReference type="NCBI Taxonomy" id="578093"/>
    <lineage>
        <taxon>Eukaryota</taxon>
        <taxon>Fungi</taxon>
        <taxon>Dikarya</taxon>
        <taxon>Ascomycota</taxon>
        <taxon>Pezizomycotina</taxon>
        <taxon>Dothideomycetes</taxon>
        <taxon>Dothideomycetes incertae sedis</taxon>
        <taxon>Lineolatales</taxon>
        <taxon>Lineolataceae</taxon>
        <taxon>Lineolata</taxon>
    </lineage>
</organism>
<sequence length="386" mass="41134">MRALDVKLRRGARRRGGVLDRGGIGGREDDGIHGKKVATRTSSNGHSVSACGCACREPSGRRRRPPVDRSRPKTHAGILFAIGSRSCYVPAHACTCGADGAYRERVGGVPKAPGEHRGRGDMEPFPFGLPLVLHRHVVECHGGGIRCPCINRPDRPCASRTGITEPFSSRAPRNDATPLERSKVRLAPVAVVRIGGRLRAPDPRRASSCRALVRARESERERERDVGERVSRKGSPSRALSIARSAARQATHPPGLSNGMGRPSTNMPQTHGQGPGSAAGGCEAVNNPRLTYIATTKIVAPTNGPFSHESARGFITVGGGRGPWVHLASLLAPLATGPPSIDVIQPLDSACLASGHEREPHFKSPRQHMTALLRLSQQDTALDARA</sequence>
<protein>
    <submittedName>
        <fullName evidence="2">Uncharacterized protein</fullName>
    </submittedName>
</protein>
<feature type="compositionally biased region" description="Basic and acidic residues" evidence="1">
    <location>
        <begin position="214"/>
        <end position="231"/>
    </location>
</feature>
<feature type="region of interest" description="Disordered" evidence="1">
    <location>
        <begin position="160"/>
        <end position="181"/>
    </location>
</feature>
<feature type="region of interest" description="Disordered" evidence="1">
    <location>
        <begin position="200"/>
        <end position="280"/>
    </location>
</feature>
<dbReference type="AlphaFoldDB" id="A0A6A6NTE2"/>
<evidence type="ECO:0000256" key="1">
    <source>
        <dbReference type="SAM" id="MobiDB-lite"/>
    </source>
</evidence>
<reference evidence="2" key="1">
    <citation type="journal article" date="2020" name="Stud. Mycol.">
        <title>101 Dothideomycetes genomes: a test case for predicting lifestyles and emergence of pathogens.</title>
        <authorList>
            <person name="Haridas S."/>
            <person name="Albert R."/>
            <person name="Binder M."/>
            <person name="Bloem J."/>
            <person name="Labutti K."/>
            <person name="Salamov A."/>
            <person name="Andreopoulos B."/>
            <person name="Baker S."/>
            <person name="Barry K."/>
            <person name="Bills G."/>
            <person name="Bluhm B."/>
            <person name="Cannon C."/>
            <person name="Castanera R."/>
            <person name="Culley D."/>
            <person name="Daum C."/>
            <person name="Ezra D."/>
            <person name="Gonzalez J."/>
            <person name="Henrissat B."/>
            <person name="Kuo A."/>
            <person name="Liang C."/>
            <person name="Lipzen A."/>
            <person name="Lutzoni F."/>
            <person name="Magnuson J."/>
            <person name="Mondo S."/>
            <person name="Nolan M."/>
            <person name="Ohm R."/>
            <person name="Pangilinan J."/>
            <person name="Park H.-J."/>
            <person name="Ramirez L."/>
            <person name="Alfaro M."/>
            <person name="Sun H."/>
            <person name="Tritt A."/>
            <person name="Yoshinaga Y."/>
            <person name="Zwiers L.-H."/>
            <person name="Turgeon B."/>
            <person name="Goodwin S."/>
            <person name="Spatafora J."/>
            <person name="Crous P."/>
            <person name="Grigoriev I."/>
        </authorList>
    </citation>
    <scope>NUCLEOTIDE SEQUENCE</scope>
    <source>
        <strain evidence="2">ATCC 16933</strain>
    </source>
</reference>